<evidence type="ECO:0000313" key="4">
    <source>
        <dbReference type="Proteomes" id="UP001523550"/>
    </source>
</evidence>
<sequence>MNRVMHSALLLLCLLAPSAWAAPQVLVEDPWVREAPPGTSVTAAYMTLTNQGEEAVELVSVSAREFARAELHETVHENDSASMQAIESLSIPAEGQVALEPGGKHLMLHEPRDELAAGDWVTLMLTFDDGHLLEVTAPIKRRTGQDEDQDEGEGEGEGEHHHHGGHH</sequence>
<keyword evidence="2" id="KW-0732">Signal</keyword>
<feature type="signal peptide" evidence="2">
    <location>
        <begin position="1"/>
        <end position="21"/>
    </location>
</feature>
<name>A0ABT1G7B3_9GAMM</name>
<dbReference type="Pfam" id="PF04314">
    <property type="entry name" value="PCuAC"/>
    <property type="match status" value="1"/>
</dbReference>
<accession>A0ABT1G7B3</accession>
<evidence type="ECO:0000256" key="1">
    <source>
        <dbReference type="SAM" id="MobiDB-lite"/>
    </source>
</evidence>
<dbReference type="Proteomes" id="UP001523550">
    <property type="component" value="Unassembled WGS sequence"/>
</dbReference>
<evidence type="ECO:0000313" key="3">
    <source>
        <dbReference type="EMBL" id="MCP1727111.1"/>
    </source>
</evidence>
<dbReference type="InterPro" id="IPR058248">
    <property type="entry name" value="Lxx211020-like"/>
</dbReference>
<dbReference type="RefSeq" id="WP_253446482.1">
    <property type="nucleotide sequence ID" value="NZ_JALJYF010000001.1"/>
</dbReference>
<dbReference type="InterPro" id="IPR007410">
    <property type="entry name" value="LpqE-like"/>
</dbReference>
<dbReference type="PANTHER" id="PTHR36302">
    <property type="entry name" value="BLR7088 PROTEIN"/>
    <property type="match status" value="1"/>
</dbReference>
<comment type="caution">
    <text evidence="3">The sequence shown here is derived from an EMBL/GenBank/DDBJ whole genome shotgun (WGS) entry which is preliminary data.</text>
</comment>
<evidence type="ECO:0000256" key="2">
    <source>
        <dbReference type="SAM" id="SignalP"/>
    </source>
</evidence>
<protein>
    <submittedName>
        <fullName evidence="3">Copper(I)-binding protein</fullName>
    </submittedName>
</protein>
<organism evidence="3 4">
    <name type="scientific">Natronospira proteinivora</name>
    <dbReference type="NCBI Taxonomy" id="1807133"/>
    <lineage>
        <taxon>Bacteria</taxon>
        <taxon>Pseudomonadati</taxon>
        <taxon>Pseudomonadota</taxon>
        <taxon>Gammaproteobacteria</taxon>
        <taxon>Natronospirales</taxon>
        <taxon>Natronospiraceae</taxon>
        <taxon>Natronospira</taxon>
    </lineage>
</organism>
<feature type="region of interest" description="Disordered" evidence="1">
    <location>
        <begin position="138"/>
        <end position="167"/>
    </location>
</feature>
<dbReference type="Gene3D" id="2.60.40.1890">
    <property type="entry name" value="PCu(A)C copper chaperone"/>
    <property type="match status" value="1"/>
</dbReference>
<dbReference type="EMBL" id="JALJYF010000001">
    <property type="protein sequence ID" value="MCP1727111.1"/>
    <property type="molecule type" value="Genomic_DNA"/>
</dbReference>
<reference evidence="3 4" key="1">
    <citation type="submission" date="2022-03" db="EMBL/GenBank/DDBJ databases">
        <title>Genomic Encyclopedia of Type Strains, Phase III (KMG-III): the genomes of soil and plant-associated and newly described type strains.</title>
        <authorList>
            <person name="Whitman W."/>
        </authorList>
    </citation>
    <scope>NUCLEOTIDE SEQUENCE [LARGE SCALE GENOMIC DNA]</scope>
    <source>
        <strain evidence="3 4">BSker1</strain>
    </source>
</reference>
<dbReference type="SUPFAM" id="SSF110087">
    <property type="entry name" value="DR1885-like metal-binding protein"/>
    <property type="match status" value="1"/>
</dbReference>
<dbReference type="InterPro" id="IPR036182">
    <property type="entry name" value="PCuAC_sf"/>
</dbReference>
<feature type="compositionally biased region" description="Acidic residues" evidence="1">
    <location>
        <begin position="146"/>
        <end position="156"/>
    </location>
</feature>
<gene>
    <name evidence="3" type="ORF">J2T60_001076</name>
</gene>
<feature type="chain" id="PRO_5046191501" evidence="2">
    <location>
        <begin position="22"/>
        <end position="167"/>
    </location>
</feature>
<proteinExistence type="predicted"/>
<dbReference type="PANTHER" id="PTHR36302:SF1">
    <property type="entry name" value="COPPER CHAPERONE PCU(A)C"/>
    <property type="match status" value="1"/>
</dbReference>
<keyword evidence="4" id="KW-1185">Reference proteome</keyword>